<organism evidence="2">
    <name type="scientific">Phage sp. ctv3H3</name>
    <dbReference type="NCBI Taxonomy" id="2826753"/>
    <lineage>
        <taxon>Viruses</taxon>
    </lineage>
</organism>
<accession>A0A8S5NBV5</accession>
<keyword evidence="1" id="KW-0175">Coiled coil</keyword>
<protein>
    <submittedName>
        <fullName evidence="2">Uncharacterized protein</fullName>
    </submittedName>
</protein>
<reference evidence="2" key="1">
    <citation type="journal article" date="2021" name="Proc. Natl. Acad. Sci. U.S.A.">
        <title>A Catalog of Tens of Thousands of Viruses from Human Metagenomes Reveals Hidden Associations with Chronic Diseases.</title>
        <authorList>
            <person name="Tisza M.J."/>
            <person name="Buck C.B."/>
        </authorList>
    </citation>
    <scope>NUCLEOTIDE SEQUENCE</scope>
    <source>
        <strain evidence="2">Ctv3H3</strain>
    </source>
</reference>
<feature type="coiled-coil region" evidence="1">
    <location>
        <begin position="72"/>
        <end position="99"/>
    </location>
</feature>
<dbReference type="EMBL" id="BK015120">
    <property type="protein sequence ID" value="DAD91738.1"/>
    <property type="molecule type" value="Genomic_DNA"/>
</dbReference>
<name>A0A8S5NBV5_9VIRU</name>
<sequence length="181" mass="20622">MELQLQGYIDCNWKGSEEMQLENLNLSDEQLVGVQQILQSEGDRIRTKYSNELRTVKEELKQYKPAQKSDAEIQFENRIKELEAREEKLLAKERQAELSTKLNDLGLPTELGQYLNLGEDVDAGLEAVSVAINGYLLNNGNKPTNHGKQQAVTKSDFKKMSYGEKAQLFQDNPELYKALAR</sequence>
<proteinExistence type="predicted"/>
<evidence type="ECO:0000313" key="2">
    <source>
        <dbReference type="EMBL" id="DAD91738.1"/>
    </source>
</evidence>
<evidence type="ECO:0000256" key="1">
    <source>
        <dbReference type="SAM" id="Coils"/>
    </source>
</evidence>